<feature type="compositionally biased region" description="Basic residues" evidence="1">
    <location>
        <begin position="115"/>
        <end position="128"/>
    </location>
</feature>
<dbReference type="Proteomes" id="UP001256712">
    <property type="component" value="Segment"/>
</dbReference>
<evidence type="ECO:0000313" key="2">
    <source>
        <dbReference type="EMBL" id="USC25907.1"/>
    </source>
</evidence>
<keyword evidence="3" id="KW-1185">Reference proteome</keyword>
<protein>
    <recommendedName>
        <fullName evidence="4">Ac58/ac59</fullName>
    </recommendedName>
</protein>
<reference evidence="2" key="1">
    <citation type="journal article" date="2022" name="J. Invertebr. Pathol.">
        <title>Identification of a new nucleopolyhedrovirus isolated from the olive leaf moth, Palpita vitrealis, from two locations in Egypt.</title>
        <authorList>
            <person name="El-Salamouny S."/>
            <person name="Wennmann J.T."/>
            <person name="Kleespies R.G."/>
            <person name="Richert-Poggeler K.R."/>
            <person name="Mansour A."/>
            <person name="Awad M."/>
            <person name="Agamy E."/>
            <person name="Salama R."/>
            <person name="Jehle J.A."/>
        </authorList>
    </citation>
    <scope>NUCLEOTIDE SEQUENCE</scope>
    <source>
        <strain evidence="2">Giza 2005</strain>
    </source>
</reference>
<evidence type="ECO:0008006" key="4">
    <source>
        <dbReference type="Google" id="ProtNLM"/>
    </source>
</evidence>
<accession>A0AAE9LNH4</accession>
<name>A0AAE9LNH4_9ABAC</name>
<feature type="compositionally biased region" description="Acidic residues" evidence="1">
    <location>
        <begin position="99"/>
        <end position="108"/>
    </location>
</feature>
<feature type="compositionally biased region" description="Basic and acidic residues" evidence="1">
    <location>
        <begin position="88"/>
        <end position="98"/>
    </location>
</feature>
<sequence>MYQIPEMLYNEKMPPRAKKLFVKTFTKYHKMNGGDEDVAMHKAKNALEQKYVKVNALQNSWIPRKAAYEIVKDDFTDDESDNDSGVDNIKKSDDRFDETTDYDTEDDYNNFNNKRQQRGVKRKSKKNSTGKITTSARNKQFKQNTFLPYDTDTLSRYYTSEDEDKFHY</sequence>
<evidence type="ECO:0000256" key="1">
    <source>
        <dbReference type="SAM" id="MobiDB-lite"/>
    </source>
</evidence>
<dbReference type="SUPFAM" id="SSF140376">
    <property type="entry name" value="ChaB-like"/>
    <property type="match status" value="1"/>
</dbReference>
<evidence type="ECO:0000313" key="3">
    <source>
        <dbReference type="Proteomes" id="UP001256712"/>
    </source>
</evidence>
<dbReference type="Pfam" id="PF06150">
    <property type="entry name" value="ChaB"/>
    <property type="match status" value="1"/>
</dbReference>
<feature type="region of interest" description="Disordered" evidence="1">
    <location>
        <begin position="73"/>
        <end position="144"/>
    </location>
</feature>
<organism evidence="2 3">
    <name type="scientific">Palpita vitrealis nucleopolyhedrovirus</name>
    <dbReference type="NCBI Taxonomy" id="2951960"/>
    <lineage>
        <taxon>Viruses</taxon>
        <taxon>Viruses incertae sedis</taxon>
        <taxon>Naldaviricetes</taxon>
        <taxon>Lefavirales</taxon>
        <taxon>Baculoviridae</taxon>
        <taxon>Alphabaculovirus</taxon>
        <taxon>Alphabaculovirus pavitrealis</taxon>
    </lineage>
</organism>
<dbReference type="EMBL" id="OL685370">
    <property type="protein sequence ID" value="USC25907.1"/>
    <property type="molecule type" value="Genomic_DNA"/>
</dbReference>
<dbReference type="InterPro" id="IPR037205">
    <property type="entry name" value="ChaB_sf"/>
</dbReference>
<dbReference type="InterPro" id="IPR009317">
    <property type="entry name" value="ChaB"/>
</dbReference>
<feature type="compositionally biased region" description="Polar residues" evidence="1">
    <location>
        <begin position="129"/>
        <end position="144"/>
    </location>
</feature>
<proteinExistence type="predicted"/>
<feature type="compositionally biased region" description="Acidic residues" evidence="1">
    <location>
        <begin position="75"/>
        <end position="84"/>
    </location>
</feature>